<dbReference type="HOGENOM" id="CLU_050019_1_0_9"/>
<dbReference type="Gene3D" id="3.30.390.60">
    <property type="entry name" value="Heat-inducible transcription repressor hrca homolog, domain 3"/>
    <property type="match status" value="1"/>
</dbReference>
<dbReference type="GO" id="GO:0003677">
    <property type="term" value="F:DNA binding"/>
    <property type="evidence" value="ECO:0007669"/>
    <property type="project" value="InterPro"/>
</dbReference>
<evidence type="ECO:0000256" key="2">
    <source>
        <dbReference type="ARBA" id="ARBA00023015"/>
    </source>
</evidence>
<keyword evidence="10" id="KW-1185">Reference proteome</keyword>
<name>I4ADA5_DESDJ</name>
<comment type="similarity">
    <text evidence="6">Belongs to the HrcA family.</text>
</comment>
<dbReference type="STRING" id="756499.Desde_3667"/>
<evidence type="ECO:0000259" key="7">
    <source>
        <dbReference type="Pfam" id="PF01628"/>
    </source>
</evidence>
<dbReference type="PIRSF" id="PIRSF005485">
    <property type="entry name" value="HrcA"/>
    <property type="match status" value="1"/>
</dbReference>
<feature type="domain" description="Heat-inducible transcription repressor HrcA C-terminal" evidence="7">
    <location>
        <begin position="108"/>
        <end position="327"/>
    </location>
</feature>
<evidence type="ECO:0000256" key="5">
    <source>
        <dbReference type="ARBA" id="ARBA00055319"/>
    </source>
</evidence>
<protein>
    <recommendedName>
        <fullName evidence="6">Heat-inducible transcription repressor HrcA</fullName>
    </recommendedName>
</protein>
<sequence>MLMQMDERKKKILRAIVQDYVNTAEPVGSRTIARKFDLGISPATIRNEMSDMEELGLIEQPHTSAGRIPSDAGYRYYVDCLMEKSNVTDDVKDVIEKETTKRIAEIQTVIAHSSKLLSELTHLTSIVIGPDKGKSAFNQIHFLPYEPSKAIMVVVKENGVVENQIVDIGENVTAEELQRIANVFNHKMRGHSMEEVKRDMLHEIYSELTRQRFLIDNALELLSAILSNGPEESNKVYLGGTLNMLNQPEFRDVEKIKNLFQIFEEGDQIIKVLHPQKEGLAVTIGGENKLKELRDCSIITGTYWIDGEPLGTIGLIGPTRMDYGKAIAMVDYMTRTLTELLTIRRRN</sequence>
<evidence type="ECO:0000256" key="4">
    <source>
        <dbReference type="ARBA" id="ARBA00023163"/>
    </source>
</evidence>
<dbReference type="InterPro" id="IPR021153">
    <property type="entry name" value="HrcA_C"/>
</dbReference>
<keyword evidence="2 6" id="KW-0805">Transcription regulation</keyword>
<organism evidence="9 10">
    <name type="scientific">Desulfitobacterium dehalogenans (strain ATCC 51507 / DSM 9161 / JW/IU-DC1)</name>
    <dbReference type="NCBI Taxonomy" id="756499"/>
    <lineage>
        <taxon>Bacteria</taxon>
        <taxon>Bacillati</taxon>
        <taxon>Bacillota</taxon>
        <taxon>Clostridia</taxon>
        <taxon>Eubacteriales</taxon>
        <taxon>Desulfitobacteriaceae</taxon>
        <taxon>Desulfitobacterium</taxon>
    </lineage>
</organism>
<dbReference type="GO" id="GO:0045892">
    <property type="term" value="P:negative regulation of DNA-templated transcription"/>
    <property type="evidence" value="ECO:0007669"/>
    <property type="project" value="UniProtKB-UniRule"/>
</dbReference>
<evidence type="ECO:0000256" key="6">
    <source>
        <dbReference type="HAMAP-Rule" id="MF_00081"/>
    </source>
</evidence>
<dbReference type="Pfam" id="PF03444">
    <property type="entry name" value="WHD_HrcA"/>
    <property type="match status" value="1"/>
</dbReference>
<dbReference type="InterPro" id="IPR023120">
    <property type="entry name" value="WHTH_transcript_rep_HrcA_IDD"/>
</dbReference>
<evidence type="ECO:0000313" key="10">
    <source>
        <dbReference type="Proteomes" id="UP000006053"/>
    </source>
</evidence>
<dbReference type="SUPFAM" id="SSF46785">
    <property type="entry name" value="Winged helix' DNA-binding domain"/>
    <property type="match status" value="1"/>
</dbReference>
<dbReference type="InterPro" id="IPR002571">
    <property type="entry name" value="HrcA"/>
</dbReference>
<reference evidence="10" key="1">
    <citation type="submission" date="2012-06" db="EMBL/GenBank/DDBJ databases">
        <title>Complete sequence of Desulfitobacterium dehalogenans ATCC 51507.</title>
        <authorList>
            <person name="Lucas S."/>
            <person name="Han J."/>
            <person name="Lapidus A."/>
            <person name="Cheng J.-F."/>
            <person name="Goodwin L."/>
            <person name="Pitluck S."/>
            <person name="Peters L."/>
            <person name="Ovchinnikova G."/>
            <person name="Teshima H."/>
            <person name="Detter J.C."/>
            <person name="Han C."/>
            <person name="Tapia R."/>
            <person name="Land M."/>
            <person name="Hauser L."/>
            <person name="Kyrpides N."/>
            <person name="Ivanova N."/>
            <person name="Pagani I."/>
            <person name="Kruse T."/>
            <person name="de Vos W.M."/>
            <person name="Smidt H."/>
            <person name="Woyke T."/>
        </authorList>
    </citation>
    <scope>NUCLEOTIDE SEQUENCE [LARGE SCALE GENOMIC DNA]</scope>
    <source>
        <strain evidence="10">ATCC 51507 / DSM 9161 / JW/IU-DC1</strain>
    </source>
</reference>
<evidence type="ECO:0000313" key="9">
    <source>
        <dbReference type="EMBL" id="AFM01940.1"/>
    </source>
</evidence>
<keyword evidence="4 6" id="KW-0804">Transcription</keyword>
<dbReference type="HAMAP" id="MF_00081">
    <property type="entry name" value="HrcA"/>
    <property type="match status" value="1"/>
</dbReference>
<dbReference type="Gene3D" id="1.10.10.10">
    <property type="entry name" value="Winged helix-like DNA-binding domain superfamily/Winged helix DNA-binding domain"/>
    <property type="match status" value="1"/>
</dbReference>
<dbReference type="KEGG" id="ddh:Desde_3667"/>
<gene>
    <name evidence="6" type="primary">hrcA</name>
    <name evidence="9" type="ordered locus">Desde_3667</name>
</gene>
<evidence type="ECO:0000256" key="3">
    <source>
        <dbReference type="ARBA" id="ARBA00023016"/>
    </source>
</evidence>
<dbReference type="InterPro" id="IPR036390">
    <property type="entry name" value="WH_DNA-bd_sf"/>
</dbReference>
<dbReference type="EMBL" id="CP003348">
    <property type="protein sequence ID" value="AFM01940.1"/>
    <property type="molecule type" value="Genomic_DNA"/>
</dbReference>
<dbReference type="Gene3D" id="3.30.450.40">
    <property type="match status" value="1"/>
</dbReference>
<evidence type="ECO:0000259" key="8">
    <source>
        <dbReference type="Pfam" id="PF03444"/>
    </source>
</evidence>
<dbReference type="InterPro" id="IPR005104">
    <property type="entry name" value="WHTH_HrcA_DNA-bd"/>
</dbReference>
<keyword evidence="3 6" id="KW-0346">Stress response</keyword>
<dbReference type="AlphaFoldDB" id="I4ADA5"/>
<dbReference type="NCBIfam" id="TIGR00331">
    <property type="entry name" value="hrcA"/>
    <property type="match status" value="1"/>
</dbReference>
<accession>I4ADA5</accession>
<evidence type="ECO:0000256" key="1">
    <source>
        <dbReference type="ARBA" id="ARBA00022491"/>
    </source>
</evidence>
<dbReference type="PANTHER" id="PTHR34824">
    <property type="entry name" value="HEAT-INDUCIBLE TRANSCRIPTION REPRESSOR HRCA"/>
    <property type="match status" value="1"/>
</dbReference>
<dbReference type="InterPro" id="IPR029016">
    <property type="entry name" value="GAF-like_dom_sf"/>
</dbReference>
<dbReference type="Proteomes" id="UP000006053">
    <property type="component" value="Chromosome"/>
</dbReference>
<dbReference type="PANTHER" id="PTHR34824:SF1">
    <property type="entry name" value="HEAT-INDUCIBLE TRANSCRIPTION REPRESSOR HRCA"/>
    <property type="match status" value="1"/>
</dbReference>
<dbReference type="InterPro" id="IPR036388">
    <property type="entry name" value="WH-like_DNA-bd_sf"/>
</dbReference>
<reference evidence="9 10" key="2">
    <citation type="journal article" date="2015" name="J. Bacteriol.">
        <title>Genomic, proteomic, and biochemical analysis of the organohalide respiratory pathway in Desulfitobacterium dehalogenans.</title>
        <authorList>
            <person name="Kruse T."/>
            <person name="van de Pas B.A."/>
            <person name="Atteia A."/>
            <person name="Krab K."/>
            <person name="Hagen W.R."/>
            <person name="Goodwin L."/>
            <person name="Chain P."/>
            <person name="Boeren S."/>
            <person name="Maphosa F."/>
            <person name="Schraa G."/>
            <person name="de Vos W.M."/>
            <person name="van der Oost J."/>
            <person name="Smidt H."/>
            <person name="Stams A.J."/>
        </authorList>
    </citation>
    <scope>NUCLEOTIDE SEQUENCE [LARGE SCALE GENOMIC DNA]</scope>
    <source>
        <strain evidence="10">ATCC 51507 / DSM 9161 / JW/IU-DC1</strain>
    </source>
</reference>
<proteinExistence type="inferred from homology"/>
<dbReference type="Pfam" id="PF01628">
    <property type="entry name" value="HrcA"/>
    <property type="match status" value="1"/>
</dbReference>
<dbReference type="SUPFAM" id="SSF55781">
    <property type="entry name" value="GAF domain-like"/>
    <property type="match status" value="1"/>
</dbReference>
<comment type="function">
    <text evidence="5 6">Negative regulator of class I heat shock genes (grpE-dnaK-dnaJ and groELS operons). Prevents heat-shock induction of these operons.</text>
</comment>
<dbReference type="FunFam" id="1.10.10.10:FF:000049">
    <property type="entry name" value="Heat-inducible transcription repressor HrcA"/>
    <property type="match status" value="1"/>
</dbReference>
<dbReference type="eggNOG" id="COG1420">
    <property type="taxonomic scope" value="Bacteria"/>
</dbReference>
<keyword evidence="1 6" id="KW-0678">Repressor</keyword>
<feature type="domain" description="Winged helix-turn-helix transcription repressor HrcA DNA-binding" evidence="8">
    <location>
        <begin position="8"/>
        <end position="72"/>
    </location>
</feature>